<dbReference type="Pfam" id="PF01738">
    <property type="entry name" value="DLH"/>
    <property type="match status" value="1"/>
</dbReference>
<dbReference type="EMBL" id="CAJVCE010000006">
    <property type="protein sequence ID" value="CAG7638836.1"/>
    <property type="molecule type" value="Genomic_DNA"/>
</dbReference>
<accession>A0ABN7TJJ3</accession>
<dbReference type="RefSeq" id="WP_218098820.1">
    <property type="nucleotide sequence ID" value="NZ_CAJVCE010000006.1"/>
</dbReference>
<reference evidence="3 4" key="1">
    <citation type="submission" date="2021-06" db="EMBL/GenBank/DDBJ databases">
        <authorList>
            <person name="Criscuolo A."/>
        </authorList>
    </citation>
    <scope>NUCLEOTIDE SEQUENCE [LARGE SCALE GENOMIC DNA]</scope>
    <source>
        <strain evidence="4">CIP 111802</strain>
    </source>
</reference>
<evidence type="ECO:0000259" key="2">
    <source>
        <dbReference type="Pfam" id="PF01738"/>
    </source>
</evidence>
<dbReference type="PANTHER" id="PTHR43037:SF1">
    <property type="entry name" value="BLL1128 PROTEIN"/>
    <property type="match status" value="1"/>
</dbReference>
<evidence type="ECO:0000313" key="4">
    <source>
        <dbReference type="Proteomes" id="UP000730618"/>
    </source>
</evidence>
<protein>
    <recommendedName>
        <fullName evidence="2">Dienelactone hydrolase domain-containing protein</fullName>
    </recommendedName>
</protein>
<gene>
    <name evidence="3" type="ORF">PAECIP111802_02481</name>
</gene>
<keyword evidence="1" id="KW-0732">Signal</keyword>
<keyword evidence="4" id="KW-1185">Reference proteome</keyword>
<evidence type="ECO:0000313" key="3">
    <source>
        <dbReference type="EMBL" id="CAG7638836.1"/>
    </source>
</evidence>
<evidence type="ECO:0000256" key="1">
    <source>
        <dbReference type="ARBA" id="ARBA00022729"/>
    </source>
</evidence>
<dbReference type="InterPro" id="IPR002925">
    <property type="entry name" value="Dienelactn_hydro"/>
</dbReference>
<name>A0ABN7TJJ3_9BACL</name>
<feature type="domain" description="Dienelactone hydrolase" evidence="2">
    <location>
        <begin position="98"/>
        <end position="199"/>
    </location>
</feature>
<sequence>MPTLHQYRKENRQELGYQLFLPANYEELYEKKWPLILFLHGSGRRGADIRILDGYGLNGIAENNEDFEFIVLTPQCPSSEVWANQHGSLLYLLDNIVSKYRVDTDRIYLTGFSMGGIGSWSLAAHAPQRFAAVAPIAGWFEPEMAHSLMNVPIWNFHGQEDETVPFHRSEKIVSRLSEIGGNVRFTRYPNAGHGVMNETYRNPDLYKWFLEHTKKVTL</sequence>
<dbReference type="Proteomes" id="UP000730618">
    <property type="component" value="Unassembled WGS sequence"/>
</dbReference>
<proteinExistence type="predicted"/>
<organism evidence="3 4">
    <name type="scientific">Paenibacillus allorhizosphaerae</name>
    <dbReference type="NCBI Taxonomy" id="2849866"/>
    <lineage>
        <taxon>Bacteria</taxon>
        <taxon>Bacillati</taxon>
        <taxon>Bacillota</taxon>
        <taxon>Bacilli</taxon>
        <taxon>Bacillales</taxon>
        <taxon>Paenibacillaceae</taxon>
        <taxon>Paenibacillus</taxon>
    </lineage>
</organism>
<comment type="caution">
    <text evidence="3">The sequence shown here is derived from an EMBL/GenBank/DDBJ whole genome shotgun (WGS) entry which is preliminary data.</text>
</comment>
<dbReference type="PANTHER" id="PTHR43037">
    <property type="entry name" value="UNNAMED PRODUCT-RELATED"/>
    <property type="match status" value="1"/>
</dbReference>
<dbReference type="InterPro" id="IPR050955">
    <property type="entry name" value="Plant_Biomass_Hydrol_Est"/>
</dbReference>